<keyword evidence="2" id="KW-1185">Reference proteome</keyword>
<gene>
    <name evidence="1" type="ORF">G2W53_043545</name>
</gene>
<accession>A0A834SVS5</accession>
<dbReference type="EMBL" id="JAAIUW010000013">
    <property type="protein sequence ID" value="KAF7804434.1"/>
    <property type="molecule type" value="Genomic_DNA"/>
</dbReference>
<name>A0A834SVS5_9FABA</name>
<evidence type="ECO:0000313" key="2">
    <source>
        <dbReference type="Proteomes" id="UP000634136"/>
    </source>
</evidence>
<reference evidence="1" key="1">
    <citation type="submission" date="2020-09" db="EMBL/GenBank/DDBJ databases">
        <title>Genome-Enabled Discovery of Anthraquinone Biosynthesis in Senna tora.</title>
        <authorList>
            <person name="Kang S.-H."/>
            <person name="Pandey R.P."/>
            <person name="Lee C.-M."/>
            <person name="Sim J.-S."/>
            <person name="Jeong J.-T."/>
            <person name="Choi B.-S."/>
            <person name="Jung M."/>
            <person name="Ginzburg D."/>
            <person name="Zhao K."/>
            <person name="Won S.Y."/>
            <person name="Oh T.-J."/>
            <person name="Yu Y."/>
            <person name="Kim N.-H."/>
            <person name="Lee O.R."/>
            <person name="Lee T.-H."/>
            <person name="Bashyal P."/>
            <person name="Kim T.-S."/>
            <person name="Lee W.-H."/>
            <person name="Kawkins C."/>
            <person name="Kim C.-K."/>
            <person name="Kim J.S."/>
            <person name="Ahn B.O."/>
            <person name="Rhee S.Y."/>
            <person name="Sohng J.K."/>
        </authorList>
    </citation>
    <scope>NUCLEOTIDE SEQUENCE</scope>
    <source>
        <tissue evidence="1">Leaf</tissue>
    </source>
</reference>
<comment type="caution">
    <text evidence="1">The sequence shown here is derived from an EMBL/GenBank/DDBJ whole genome shotgun (WGS) entry which is preliminary data.</text>
</comment>
<evidence type="ECO:0000313" key="1">
    <source>
        <dbReference type="EMBL" id="KAF7804434.1"/>
    </source>
</evidence>
<dbReference type="AlphaFoldDB" id="A0A834SVS5"/>
<organism evidence="1 2">
    <name type="scientific">Senna tora</name>
    <dbReference type="NCBI Taxonomy" id="362788"/>
    <lineage>
        <taxon>Eukaryota</taxon>
        <taxon>Viridiplantae</taxon>
        <taxon>Streptophyta</taxon>
        <taxon>Embryophyta</taxon>
        <taxon>Tracheophyta</taxon>
        <taxon>Spermatophyta</taxon>
        <taxon>Magnoliopsida</taxon>
        <taxon>eudicotyledons</taxon>
        <taxon>Gunneridae</taxon>
        <taxon>Pentapetalae</taxon>
        <taxon>rosids</taxon>
        <taxon>fabids</taxon>
        <taxon>Fabales</taxon>
        <taxon>Fabaceae</taxon>
        <taxon>Caesalpinioideae</taxon>
        <taxon>Cassia clade</taxon>
        <taxon>Senna</taxon>
    </lineage>
</organism>
<protein>
    <submittedName>
        <fullName evidence="1">Uncharacterized protein</fullName>
    </submittedName>
</protein>
<sequence length="43" mass="4792">MATVQLPGIVSVVKFLKKEETKVEKVSHIGEVGVAEEKLFETY</sequence>
<dbReference type="Proteomes" id="UP000634136">
    <property type="component" value="Unassembled WGS sequence"/>
</dbReference>
<proteinExistence type="predicted"/>